<dbReference type="InterPro" id="IPR008030">
    <property type="entry name" value="NmrA-like"/>
</dbReference>
<proteinExistence type="inferred from homology"/>
<dbReference type="InterPro" id="IPR036291">
    <property type="entry name" value="NAD(P)-bd_dom_sf"/>
</dbReference>
<evidence type="ECO:0000256" key="1">
    <source>
        <dbReference type="ARBA" id="ARBA00006328"/>
    </source>
</evidence>
<reference evidence="4 5" key="1">
    <citation type="submission" date="2016-05" db="EMBL/GenBank/DDBJ databases">
        <title>A degradative enzymes factory behind the ericoid mycorrhizal symbiosis.</title>
        <authorList>
            <consortium name="DOE Joint Genome Institute"/>
            <person name="Martino E."/>
            <person name="Morin E."/>
            <person name="Grelet G."/>
            <person name="Kuo A."/>
            <person name="Kohler A."/>
            <person name="Daghino S."/>
            <person name="Barry K."/>
            <person name="Choi C."/>
            <person name="Cichocki N."/>
            <person name="Clum A."/>
            <person name="Copeland A."/>
            <person name="Hainaut M."/>
            <person name="Haridas S."/>
            <person name="Labutti K."/>
            <person name="Lindquist E."/>
            <person name="Lipzen A."/>
            <person name="Khouja H.-R."/>
            <person name="Murat C."/>
            <person name="Ohm R."/>
            <person name="Olson A."/>
            <person name="Spatafora J."/>
            <person name="Veneault-Fourrey C."/>
            <person name="Henrissat B."/>
            <person name="Grigoriev I."/>
            <person name="Martin F."/>
            <person name="Perotto S."/>
        </authorList>
    </citation>
    <scope>NUCLEOTIDE SEQUENCE [LARGE SCALE GENOMIC DNA]</scope>
    <source>
        <strain evidence="4 5">UAMH 7357</strain>
    </source>
</reference>
<feature type="non-terminal residue" evidence="4">
    <location>
        <position position="1"/>
    </location>
</feature>
<dbReference type="GO" id="GO:0005634">
    <property type="term" value="C:nucleus"/>
    <property type="evidence" value="ECO:0007669"/>
    <property type="project" value="TreeGrafter"/>
</dbReference>
<dbReference type="Gene3D" id="3.90.25.10">
    <property type="entry name" value="UDP-galactose 4-epimerase, domain 1"/>
    <property type="match status" value="1"/>
</dbReference>
<evidence type="ECO:0000313" key="4">
    <source>
        <dbReference type="EMBL" id="PMD15192.1"/>
    </source>
</evidence>
<keyword evidence="2" id="KW-0521">NADP</keyword>
<protein>
    <submittedName>
        <fullName evidence="4">NAD(P)-binding protein</fullName>
    </submittedName>
</protein>
<evidence type="ECO:0000256" key="2">
    <source>
        <dbReference type="ARBA" id="ARBA00022857"/>
    </source>
</evidence>
<evidence type="ECO:0000259" key="3">
    <source>
        <dbReference type="Pfam" id="PF05368"/>
    </source>
</evidence>
<sequence length="305" mass="33936">PGWKVRGITRNPSSPSALAWIPKGVELVQADLNNPSSLLPALTDATAIFVTTDFWGPSLLVTTLKLLFCCNQDFQQGKNIFDAAALVLTIERIVVSSLVEAKEKSRGKYKGVYYWDGKARALRYLREAHVDLAGKLSVVVMGNYMGNWLKELKLRKVGYRLALAGSGTTPLPHIDVERDTGYLVRALLECAPGKMVLGAGEMISWSEMMKVWYECNNVQYGGFDPLFVDQFERFIPCQALGGSLERCLLSWTNSGTQVVIRMLSFRQSLESIALSPIGIIGSRSRIGRRFSAVEGHSVERNWSRR</sequence>
<evidence type="ECO:0000313" key="5">
    <source>
        <dbReference type="Proteomes" id="UP000235672"/>
    </source>
</evidence>
<dbReference type="SUPFAM" id="SSF51735">
    <property type="entry name" value="NAD(P)-binding Rossmann-fold domains"/>
    <property type="match status" value="1"/>
</dbReference>
<dbReference type="EMBL" id="KZ613515">
    <property type="protein sequence ID" value="PMD15192.1"/>
    <property type="molecule type" value="Genomic_DNA"/>
</dbReference>
<dbReference type="STRING" id="1745343.A0A2J6PMB5"/>
<keyword evidence="5" id="KW-1185">Reference proteome</keyword>
<accession>A0A2J6PMB5</accession>
<comment type="similarity">
    <text evidence="1">Belongs to the NmrA-type oxidoreductase family.</text>
</comment>
<feature type="domain" description="NmrA-like" evidence="3">
    <location>
        <begin position="2"/>
        <end position="212"/>
    </location>
</feature>
<dbReference type="PANTHER" id="PTHR42748">
    <property type="entry name" value="NITROGEN METABOLITE REPRESSION PROTEIN NMRA FAMILY MEMBER"/>
    <property type="match status" value="1"/>
</dbReference>
<dbReference type="PANTHER" id="PTHR42748:SF26">
    <property type="entry name" value="NMRA-LIKE DOMAIN-CONTAINING PROTEIN"/>
    <property type="match status" value="1"/>
</dbReference>
<dbReference type="Proteomes" id="UP000235672">
    <property type="component" value="Unassembled WGS sequence"/>
</dbReference>
<dbReference type="InterPro" id="IPR051164">
    <property type="entry name" value="NmrA-like_oxidored"/>
</dbReference>
<dbReference type="OrthoDB" id="3358371at2759"/>
<dbReference type="AlphaFoldDB" id="A0A2J6PMB5"/>
<gene>
    <name evidence="4" type="ORF">NA56DRAFT_734054</name>
</gene>
<name>A0A2J6PMB5_9HELO</name>
<organism evidence="4 5">
    <name type="scientific">Hyaloscypha hepaticicola</name>
    <dbReference type="NCBI Taxonomy" id="2082293"/>
    <lineage>
        <taxon>Eukaryota</taxon>
        <taxon>Fungi</taxon>
        <taxon>Dikarya</taxon>
        <taxon>Ascomycota</taxon>
        <taxon>Pezizomycotina</taxon>
        <taxon>Leotiomycetes</taxon>
        <taxon>Helotiales</taxon>
        <taxon>Hyaloscyphaceae</taxon>
        <taxon>Hyaloscypha</taxon>
    </lineage>
</organism>
<dbReference type="Gene3D" id="3.40.50.720">
    <property type="entry name" value="NAD(P)-binding Rossmann-like Domain"/>
    <property type="match status" value="1"/>
</dbReference>
<dbReference type="Pfam" id="PF05368">
    <property type="entry name" value="NmrA"/>
    <property type="match status" value="1"/>
</dbReference>